<dbReference type="AlphaFoldDB" id="A0AAC9YXG0"/>
<keyword evidence="4 5" id="KW-0378">Hydrolase</keyword>
<evidence type="ECO:0000256" key="1">
    <source>
        <dbReference type="ARBA" id="ARBA00022490"/>
    </source>
</evidence>
<dbReference type="GO" id="GO:0004518">
    <property type="term" value="F:nuclease activity"/>
    <property type="evidence" value="ECO:0007669"/>
    <property type="project" value="UniProtKB-KW"/>
</dbReference>
<evidence type="ECO:0000256" key="5">
    <source>
        <dbReference type="HAMAP-Rule" id="MF_00651"/>
    </source>
</evidence>
<organism evidence="7 8">
    <name type="scientific">Candidatus Planktophila versatilis</name>
    <dbReference type="NCBI Taxonomy" id="1884905"/>
    <lineage>
        <taxon>Bacteria</taxon>
        <taxon>Bacillati</taxon>
        <taxon>Actinomycetota</taxon>
        <taxon>Actinomycetes</taxon>
        <taxon>Candidatus Nanopelagicales</taxon>
        <taxon>Candidatus Nanopelagicaceae</taxon>
        <taxon>Candidatus Planktophila</taxon>
    </lineage>
</organism>
<evidence type="ECO:0000256" key="4">
    <source>
        <dbReference type="ARBA" id="ARBA00022801"/>
    </source>
</evidence>
<keyword evidence="2 5" id="KW-0690">Ribosome biogenesis</keyword>
<dbReference type="GO" id="GO:0000967">
    <property type="term" value="P:rRNA 5'-end processing"/>
    <property type="evidence" value="ECO:0007669"/>
    <property type="project" value="UniProtKB-UniRule"/>
</dbReference>
<evidence type="ECO:0000313" key="8">
    <source>
        <dbReference type="Proteomes" id="UP000217194"/>
    </source>
</evidence>
<feature type="domain" description="YqgF/RNase H-like" evidence="6">
    <location>
        <begin position="3"/>
        <end position="102"/>
    </location>
</feature>
<keyword evidence="1 5" id="KW-0963">Cytoplasm</keyword>
<evidence type="ECO:0000259" key="6">
    <source>
        <dbReference type="SMART" id="SM00732"/>
    </source>
</evidence>
<comment type="function">
    <text evidence="5">Could be a nuclease involved in processing of the 5'-end of pre-16S rRNA.</text>
</comment>
<dbReference type="HAMAP" id="MF_00651">
    <property type="entry name" value="Nuclease_YqgF"/>
    <property type="match status" value="1"/>
</dbReference>
<evidence type="ECO:0000256" key="3">
    <source>
        <dbReference type="ARBA" id="ARBA00022722"/>
    </source>
</evidence>
<dbReference type="PANTHER" id="PTHR33317">
    <property type="entry name" value="POLYNUCLEOTIDYL TRANSFERASE, RIBONUCLEASE H-LIKE SUPERFAMILY PROTEIN"/>
    <property type="match status" value="1"/>
</dbReference>
<sequence length="139" mass="14904">MRGRRVAFDYGDVRIGVAISDPDSILATPLTVLQTQSPNLLSELTAIFTEYEPVSVFIGEPKHMSGASGDSVAKAKSFGDLITETFAINVTYIDERLSSVSAQKKLKDAGVNTRDSKKVIDAMAAVAILEQGLAIEKLT</sequence>
<dbReference type="EC" id="3.1.-.-" evidence="5"/>
<dbReference type="InterPro" id="IPR037027">
    <property type="entry name" value="YqgF/RNaseH-like_dom_sf"/>
</dbReference>
<dbReference type="SMART" id="SM00732">
    <property type="entry name" value="YqgFc"/>
    <property type="match status" value="1"/>
</dbReference>
<gene>
    <name evidence="7" type="ORF">A1sIIB76_03445</name>
</gene>
<dbReference type="SUPFAM" id="SSF53098">
    <property type="entry name" value="Ribonuclease H-like"/>
    <property type="match status" value="1"/>
</dbReference>
<comment type="similarity">
    <text evidence="5">Belongs to the YqgF HJR family.</text>
</comment>
<comment type="subcellular location">
    <subcellularLocation>
        <location evidence="5">Cytoplasm</location>
    </subcellularLocation>
</comment>
<evidence type="ECO:0000313" key="7">
    <source>
        <dbReference type="EMBL" id="ASY22624.1"/>
    </source>
</evidence>
<protein>
    <recommendedName>
        <fullName evidence="5">Putative pre-16S rRNA nuclease</fullName>
        <ecNumber evidence="5">3.1.-.-</ecNumber>
    </recommendedName>
</protein>
<dbReference type="GO" id="GO:0005829">
    <property type="term" value="C:cytosol"/>
    <property type="evidence" value="ECO:0007669"/>
    <property type="project" value="TreeGrafter"/>
</dbReference>
<dbReference type="RefSeq" id="WP_095684734.1">
    <property type="nucleotide sequence ID" value="NZ_CP016775.1"/>
</dbReference>
<accession>A0AAC9YXG0</accession>
<dbReference type="InterPro" id="IPR006641">
    <property type="entry name" value="YqgF/RNaseH-like_dom"/>
</dbReference>
<dbReference type="Proteomes" id="UP000217194">
    <property type="component" value="Chromosome"/>
</dbReference>
<dbReference type="InterPro" id="IPR005227">
    <property type="entry name" value="YqgF"/>
</dbReference>
<dbReference type="Pfam" id="PF03652">
    <property type="entry name" value="RuvX"/>
    <property type="match status" value="1"/>
</dbReference>
<dbReference type="GO" id="GO:0016788">
    <property type="term" value="F:hydrolase activity, acting on ester bonds"/>
    <property type="evidence" value="ECO:0007669"/>
    <property type="project" value="UniProtKB-UniRule"/>
</dbReference>
<keyword evidence="3 5" id="KW-0540">Nuclease</keyword>
<dbReference type="CDD" id="cd16964">
    <property type="entry name" value="YqgF"/>
    <property type="match status" value="1"/>
</dbReference>
<name>A0AAC9YXG0_9ACTN</name>
<dbReference type="NCBIfam" id="TIGR00250">
    <property type="entry name" value="RNAse_H_YqgF"/>
    <property type="match status" value="1"/>
</dbReference>
<dbReference type="InterPro" id="IPR012337">
    <property type="entry name" value="RNaseH-like_sf"/>
</dbReference>
<evidence type="ECO:0000256" key="2">
    <source>
        <dbReference type="ARBA" id="ARBA00022517"/>
    </source>
</evidence>
<dbReference type="PANTHER" id="PTHR33317:SF4">
    <property type="entry name" value="POLYNUCLEOTIDYL TRANSFERASE, RIBONUCLEASE H-LIKE SUPERFAMILY PROTEIN"/>
    <property type="match status" value="1"/>
</dbReference>
<proteinExistence type="inferred from homology"/>
<reference evidence="7 8" key="1">
    <citation type="submission" date="2016-07" db="EMBL/GenBank/DDBJ databases">
        <title>High microdiversification within the ubiquitous acI lineage of Actinobacteria.</title>
        <authorList>
            <person name="Neuenschwander S.M."/>
            <person name="Salcher M."/>
            <person name="Ghai R."/>
            <person name="Pernthaler J."/>
        </authorList>
    </citation>
    <scope>NUCLEOTIDE SEQUENCE [LARGE SCALE GENOMIC DNA]</scope>
    <source>
        <strain evidence="7">MMS-IIB-76</strain>
    </source>
</reference>
<dbReference type="EMBL" id="CP016778">
    <property type="protein sequence ID" value="ASY22624.1"/>
    <property type="molecule type" value="Genomic_DNA"/>
</dbReference>
<dbReference type="Gene3D" id="3.30.420.140">
    <property type="entry name" value="YqgF/RNase H-like domain"/>
    <property type="match status" value="1"/>
</dbReference>